<dbReference type="SUPFAM" id="SSF52266">
    <property type="entry name" value="SGNH hydrolase"/>
    <property type="match status" value="1"/>
</dbReference>
<dbReference type="InterPro" id="IPR001087">
    <property type="entry name" value="GDSL"/>
</dbReference>
<keyword evidence="4" id="KW-0325">Glycoprotein</keyword>
<reference evidence="6 7" key="1">
    <citation type="submission" date="2020-06" db="EMBL/GenBank/DDBJ databases">
        <title>Transcriptomic and genomic resources for Thalictrum thalictroides and T. hernandezii: Facilitating candidate gene discovery in an emerging model plant lineage.</title>
        <authorList>
            <person name="Arias T."/>
            <person name="Riano-Pachon D.M."/>
            <person name="Di Stilio V.S."/>
        </authorList>
    </citation>
    <scope>NUCLEOTIDE SEQUENCE [LARGE SCALE GENOMIC DNA]</scope>
    <source>
        <strain evidence="7">cv. WT478/WT964</strain>
        <tissue evidence="6">Leaves</tissue>
    </source>
</reference>
<sequence length="375" mass="41262">MITMVSKTSIITFINIFFIFTTCSSSSTPSTHFSKIYAFGDSYTDTGNTKSNLPYGMTFFHKPSNRLSDGRLVIDFVTETLHLPYLTSYLNLNNHNNTSSSHGVNFAVSGATAIDHEFYVTNNITLAGFIPQSISNQLVWFNKFLESHGCGVKKNRKMSSGQCRALVDDALFWVGEIGANDYAYILGSSVSPALVQDLAVKSVTGVLQGLLKKGAKYIVVQGLPMIGCLSMAMTIAPTNDRDDLGCVASANKQSYTHNLLLQSKIQDLRKQYPGTVISYADHWNAYRTIMKNQAGYGFKEPFKACCGSSTAPYNFEPFAFCGSQMSSQPCANPTQFMNWDGVHLTESMYKVVADLLLHQGYCDPSIPTILGSKHM</sequence>
<evidence type="ECO:0000313" key="7">
    <source>
        <dbReference type="Proteomes" id="UP000554482"/>
    </source>
</evidence>
<comment type="similarity">
    <text evidence="1">Belongs to the 'GDSL' lipolytic enzyme family.</text>
</comment>
<keyword evidence="7" id="KW-1185">Reference proteome</keyword>
<evidence type="ECO:0000256" key="3">
    <source>
        <dbReference type="ARBA" id="ARBA00022801"/>
    </source>
</evidence>
<dbReference type="GO" id="GO:0016788">
    <property type="term" value="F:hydrolase activity, acting on ester bonds"/>
    <property type="evidence" value="ECO:0007669"/>
    <property type="project" value="InterPro"/>
</dbReference>
<evidence type="ECO:0000256" key="5">
    <source>
        <dbReference type="SAM" id="SignalP"/>
    </source>
</evidence>
<keyword evidence="3" id="KW-0378">Hydrolase</keyword>
<evidence type="ECO:0000256" key="1">
    <source>
        <dbReference type="ARBA" id="ARBA00008668"/>
    </source>
</evidence>
<dbReference type="EMBL" id="JABWDY010004093">
    <property type="protein sequence ID" value="KAF5205417.1"/>
    <property type="molecule type" value="Genomic_DNA"/>
</dbReference>
<dbReference type="InterPro" id="IPR035669">
    <property type="entry name" value="SGNH_plant_lipase-like"/>
</dbReference>
<dbReference type="CDD" id="cd01837">
    <property type="entry name" value="SGNH_plant_lipase_like"/>
    <property type="match status" value="1"/>
</dbReference>
<dbReference type="AlphaFoldDB" id="A0A7J6X8V6"/>
<evidence type="ECO:0000256" key="2">
    <source>
        <dbReference type="ARBA" id="ARBA00022729"/>
    </source>
</evidence>
<dbReference type="PANTHER" id="PTHR22835:SF557">
    <property type="entry name" value="LIPASE_HYDROLASE FAMILY PROTEIN, PUTATIVE, EXPRESSED-RELATED"/>
    <property type="match status" value="1"/>
</dbReference>
<gene>
    <name evidence="6" type="ORF">FRX31_004994</name>
</gene>
<dbReference type="Gene3D" id="3.40.50.1110">
    <property type="entry name" value="SGNH hydrolase"/>
    <property type="match status" value="1"/>
</dbReference>
<dbReference type="Pfam" id="PF00657">
    <property type="entry name" value="Lipase_GDSL"/>
    <property type="match status" value="1"/>
</dbReference>
<dbReference type="InterPro" id="IPR036514">
    <property type="entry name" value="SGNH_hydro_sf"/>
</dbReference>
<evidence type="ECO:0000313" key="6">
    <source>
        <dbReference type="EMBL" id="KAF5205417.1"/>
    </source>
</evidence>
<name>A0A7J6X8V6_THATH</name>
<comment type="caution">
    <text evidence="6">The sequence shown here is derived from an EMBL/GenBank/DDBJ whole genome shotgun (WGS) entry which is preliminary data.</text>
</comment>
<feature type="chain" id="PRO_5029495359" evidence="5">
    <location>
        <begin position="26"/>
        <end position="375"/>
    </location>
</feature>
<organism evidence="6 7">
    <name type="scientific">Thalictrum thalictroides</name>
    <name type="common">Rue-anemone</name>
    <name type="synonym">Anemone thalictroides</name>
    <dbReference type="NCBI Taxonomy" id="46969"/>
    <lineage>
        <taxon>Eukaryota</taxon>
        <taxon>Viridiplantae</taxon>
        <taxon>Streptophyta</taxon>
        <taxon>Embryophyta</taxon>
        <taxon>Tracheophyta</taxon>
        <taxon>Spermatophyta</taxon>
        <taxon>Magnoliopsida</taxon>
        <taxon>Ranunculales</taxon>
        <taxon>Ranunculaceae</taxon>
        <taxon>Thalictroideae</taxon>
        <taxon>Thalictrum</taxon>
    </lineage>
</organism>
<keyword evidence="2 5" id="KW-0732">Signal</keyword>
<accession>A0A7J6X8V6</accession>
<proteinExistence type="inferred from homology"/>
<dbReference type="OrthoDB" id="1600564at2759"/>
<dbReference type="Proteomes" id="UP000554482">
    <property type="component" value="Unassembled WGS sequence"/>
</dbReference>
<protein>
    <submittedName>
        <fullName evidence="6">GDSL esterase/lipase</fullName>
    </submittedName>
</protein>
<dbReference type="PANTHER" id="PTHR22835">
    <property type="entry name" value="ZINC FINGER FYVE DOMAIN CONTAINING PROTEIN"/>
    <property type="match status" value="1"/>
</dbReference>
<feature type="signal peptide" evidence="5">
    <location>
        <begin position="1"/>
        <end position="25"/>
    </location>
</feature>
<evidence type="ECO:0000256" key="4">
    <source>
        <dbReference type="ARBA" id="ARBA00023180"/>
    </source>
</evidence>